<protein>
    <submittedName>
        <fullName evidence="1">Uncharacterized protein</fullName>
    </submittedName>
</protein>
<dbReference type="EMBL" id="RRYP01000273">
    <property type="protein sequence ID" value="TNV87693.1"/>
    <property type="molecule type" value="Genomic_DNA"/>
</dbReference>
<dbReference type="Proteomes" id="UP000785679">
    <property type="component" value="Unassembled WGS sequence"/>
</dbReference>
<keyword evidence="2" id="KW-1185">Reference proteome</keyword>
<sequence>MTSLSMGILAYLPSQTLTKFQLNSMLSSPSSTFLPFLPFYSAASYCYSTTGSFQTVATQLSFQSSQSSAPAETSGVCKSKILSFSLKIAGLWMAPLATMTPEAPEKERYLLMSRGEKRSPEPSTGILIKPVSRSYLTINQRAGTLDSSAAVLGCIDIQCTPVSCMLITYLSVSSYPFSTLILHDTLIWPPNRSTSALMISYALSGLRMSAAPMPPCTENFLGQPMFTSTPEISGSSFYTAANARSLLFVPIWRMKRDLSWGRRRRTREQSLAVTQSIVSSSQFSTRTQVRNFLSMISSENTKSAPYSKARSLKGSVFQWHADHRCEAHFTDYSEGIFRVLG</sequence>
<proteinExistence type="predicted"/>
<accession>A0A8J8TAU4</accession>
<evidence type="ECO:0000313" key="2">
    <source>
        <dbReference type="Proteomes" id="UP000785679"/>
    </source>
</evidence>
<organism evidence="1 2">
    <name type="scientific">Halteria grandinella</name>
    <dbReference type="NCBI Taxonomy" id="5974"/>
    <lineage>
        <taxon>Eukaryota</taxon>
        <taxon>Sar</taxon>
        <taxon>Alveolata</taxon>
        <taxon>Ciliophora</taxon>
        <taxon>Intramacronucleata</taxon>
        <taxon>Spirotrichea</taxon>
        <taxon>Stichotrichia</taxon>
        <taxon>Sporadotrichida</taxon>
        <taxon>Halteriidae</taxon>
        <taxon>Halteria</taxon>
    </lineage>
</organism>
<dbReference type="AlphaFoldDB" id="A0A8J8TAU4"/>
<comment type="caution">
    <text evidence="1">The sequence shown here is derived from an EMBL/GenBank/DDBJ whole genome shotgun (WGS) entry which is preliminary data.</text>
</comment>
<gene>
    <name evidence="1" type="ORF">FGO68_gene9470</name>
</gene>
<name>A0A8J8TAU4_HALGN</name>
<reference evidence="1" key="1">
    <citation type="submission" date="2019-06" db="EMBL/GenBank/DDBJ databases">
        <authorList>
            <person name="Zheng W."/>
        </authorList>
    </citation>
    <scope>NUCLEOTIDE SEQUENCE</scope>
    <source>
        <strain evidence="1">QDHG01</strain>
    </source>
</reference>
<evidence type="ECO:0000313" key="1">
    <source>
        <dbReference type="EMBL" id="TNV87693.1"/>
    </source>
</evidence>